<feature type="domain" description="MsrB" evidence="5">
    <location>
        <begin position="27"/>
        <end position="149"/>
    </location>
</feature>
<dbReference type="SUPFAM" id="SSF51316">
    <property type="entry name" value="Mss4-like"/>
    <property type="match status" value="1"/>
</dbReference>
<evidence type="ECO:0000259" key="5">
    <source>
        <dbReference type="PROSITE" id="PS51790"/>
    </source>
</evidence>
<dbReference type="EMBL" id="JAGKQQ010000001">
    <property type="protein sequence ID" value="MBP3956161.1"/>
    <property type="molecule type" value="Genomic_DNA"/>
</dbReference>
<evidence type="ECO:0000256" key="1">
    <source>
        <dbReference type="ARBA" id="ARBA00023002"/>
    </source>
</evidence>
<feature type="region of interest" description="Disordered" evidence="4">
    <location>
        <begin position="1"/>
        <end position="22"/>
    </location>
</feature>
<comment type="caution">
    <text evidence="6">The sequence shown here is derived from an EMBL/GenBank/DDBJ whole genome shotgun (WGS) entry which is preliminary data.</text>
</comment>
<evidence type="ECO:0000256" key="3">
    <source>
        <dbReference type="HAMAP-Rule" id="MF_01400"/>
    </source>
</evidence>
<name>A0ABS5BR29_9BACT</name>
<organism evidence="6 7">
    <name type="scientific">Gemmata palustris</name>
    <dbReference type="NCBI Taxonomy" id="2822762"/>
    <lineage>
        <taxon>Bacteria</taxon>
        <taxon>Pseudomonadati</taxon>
        <taxon>Planctomycetota</taxon>
        <taxon>Planctomycetia</taxon>
        <taxon>Gemmatales</taxon>
        <taxon>Gemmataceae</taxon>
        <taxon>Gemmata</taxon>
    </lineage>
</organism>
<comment type="similarity">
    <text evidence="3">Belongs to the MsrB Met sulfoxide reductase family.</text>
</comment>
<dbReference type="EC" id="1.8.4.12" evidence="3"/>
<dbReference type="PROSITE" id="PS51790">
    <property type="entry name" value="MSRB"/>
    <property type="match status" value="1"/>
</dbReference>
<keyword evidence="7" id="KW-1185">Reference proteome</keyword>
<dbReference type="Gene3D" id="2.170.150.20">
    <property type="entry name" value="Peptide methionine sulfoxide reductase"/>
    <property type="match status" value="1"/>
</dbReference>
<dbReference type="PANTHER" id="PTHR10173">
    <property type="entry name" value="METHIONINE SULFOXIDE REDUCTASE"/>
    <property type="match status" value="1"/>
</dbReference>
<proteinExistence type="inferred from homology"/>
<dbReference type="HAMAP" id="MF_01400">
    <property type="entry name" value="MsrB"/>
    <property type="match status" value="1"/>
</dbReference>
<accession>A0ABS5BR29</accession>
<dbReference type="InterPro" id="IPR011057">
    <property type="entry name" value="Mss4-like_sf"/>
</dbReference>
<evidence type="ECO:0000256" key="4">
    <source>
        <dbReference type="SAM" id="MobiDB-lite"/>
    </source>
</evidence>
<dbReference type="Pfam" id="PF01641">
    <property type="entry name" value="SelR"/>
    <property type="match status" value="1"/>
</dbReference>
<feature type="binding site" evidence="3">
    <location>
        <position position="118"/>
    </location>
    <ligand>
        <name>Zn(2+)</name>
        <dbReference type="ChEBI" id="CHEBI:29105"/>
    </ligand>
</feature>
<dbReference type="PANTHER" id="PTHR10173:SF52">
    <property type="entry name" value="METHIONINE-R-SULFOXIDE REDUCTASE B1"/>
    <property type="match status" value="1"/>
</dbReference>
<dbReference type="InterPro" id="IPR002579">
    <property type="entry name" value="Met_Sox_Rdtase_MsrB_dom"/>
</dbReference>
<feature type="binding site" evidence="3">
    <location>
        <position position="69"/>
    </location>
    <ligand>
        <name>Zn(2+)</name>
        <dbReference type="ChEBI" id="CHEBI:29105"/>
    </ligand>
</feature>
<comment type="catalytic activity">
    <reaction evidence="2 3">
        <text>L-methionyl-[protein] + [thioredoxin]-disulfide + H2O = L-methionyl-(R)-S-oxide-[protein] + [thioredoxin]-dithiol</text>
        <dbReference type="Rhea" id="RHEA:24164"/>
        <dbReference type="Rhea" id="RHEA-COMP:10698"/>
        <dbReference type="Rhea" id="RHEA-COMP:10700"/>
        <dbReference type="Rhea" id="RHEA-COMP:12313"/>
        <dbReference type="Rhea" id="RHEA-COMP:12314"/>
        <dbReference type="ChEBI" id="CHEBI:15377"/>
        <dbReference type="ChEBI" id="CHEBI:16044"/>
        <dbReference type="ChEBI" id="CHEBI:29950"/>
        <dbReference type="ChEBI" id="CHEBI:45764"/>
        <dbReference type="ChEBI" id="CHEBI:50058"/>
        <dbReference type="EC" id="1.8.4.12"/>
    </reaction>
</comment>
<dbReference type="InterPro" id="IPR028427">
    <property type="entry name" value="Met_Sox_Rdtase_MsrB"/>
</dbReference>
<keyword evidence="3" id="KW-0479">Metal-binding</keyword>
<gene>
    <name evidence="3 6" type="primary">msrB</name>
    <name evidence="6" type="ORF">J8F10_12795</name>
</gene>
<dbReference type="GO" id="GO:0033743">
    <property type="term" value="F:peptide-methionine (R)-S-oxide reductase activity"/>
    <property type="evidence" value="ECO:0007669"/>
    <property type="project" value="UniProtKB-EC"/>
</dbReference>
<feature type="compositionally biased region" description="Polar residues" evidence="4">
    <location>
        <begin position="1"/>
        <end position="15"/>
    </location>
</feature>
<feature type="active site" description="Nucleophile" evidence="3">
    <location>
        <position position="138"/>
    </location>
</feature>
<comment type="cofactor">
    <cofactor evidence="3">
        <name>Zn(2+)</name>
        <dbReference type="ChEBI" id="CHEBI:29105"/>
    </cofactor>
    <text evidence="3">Binds 1 zinc ion per subunit. The zinc ion is important for the structural integrity of the protein.</text>
</comment>
<keyword evidence="3" id="KW-0862">Zinc</keyword>
<feature type="binding site" evidence="3">
    <location>
        <position position="66"/>
    </location>
    <ligand>
        <name>Zn(2+)</name>
        <dbReference type="ChEBI" id="CHEBI:29105"/>
    </ligand>
</feature>
<evidence type="ECO:0000256" key="2">
    <source>
        <dbReference type="ARBA" id="ARBA00048488"/>
    </source>
</evidence>
<evidence type="ECO:0000313" key="6">
    <source>
        <dbReference type="EMBL" id="MBP3956161.1"/>
    </source>
</evidence>
<dbReference type="NCBIfam" id="TIGR00357">
    <property type="entry name" value="peptide-methionine (R)-S-oxide reductase MsrB"/>
    <property type="match status" value="1"/>
</dbReference>
<dbReference type="Proteomes" id="UP000676565">
    <property type="component" value="Unassembled WGS sequence"/>
</dbReference>
<protein>
    <recommendedName>
        <fullName evidence="3">Peptide methionine sulfoxide reductase MsrB</fullName>
        <ecNumber evidence="3">1.8.4.12</ecNumber>
    </recommendedName>
    <alternativeName>
        <fullName evidence="3">Peptide-methionine (R)-S-oxide reductase</fullName>
    </alternativeName>
</protein>
<reference evidence="6 7" key="1">
    <citation type="submission" date="2021-04" db="EMBL/GenBank/DDBJ databases">
        <authorList>
            <person name="Ivanova A."/>
        </authorList>
    </citation>
    <scope>NUCLEOTIDE SEQUENCE [LARGE SCALE GENOMIC DNA]</scope>
    <source>
        <strain evidence="6 7">G18</strain>
    </source>
</reference>
<feature type="binding site" evidence="3">
    <location>
        <position position="115"/>
    </location>
    <ligand>
        <name>Zn(2+)</name>
        <dbReference type="ChEBI" id="CHEBI:29105"/>
    </ligand>
</feature>
<evidence type="ECO:0000313" key="7">
    <source>
        <dbReference type="Proteomes" id="UP000676565"/>
    </source>
</evidence>
<keyword evidence="1 3" id="KW-0560">Oxidoreductase</keyword>
<sequence>MPTNAESPNQRTSASGYDLTPPSAAEREELAASLTADERRVILYQGTEAPFCGGFLANKEPGVYHCRLCDLPLFRSVTKFESGTGWPSFYAPFDPDHVAVHRDTSHGMIRDEIVCARCGGHLGHVFPDGPKPTGLRYCLNSASLKFVADGAAHA</sequence>